<name>D2TZ76_9GAMM</name>
<evidence type="ECO:0000256" key="1">
    <source>
        <dbReference type="ARBA" id="ARBA00007576"/>
    </source>
</evidence>
<dbReference type="InterPro" id="IPR051141">
    <property type="entry name" value="UPF0339_domain"/>
</dbReference>
<dbReference type="PANTHER" id="PTHR40606">
    <property type="match status" value="1"/>
</dbReference>
<dbReference type="Pfam" id="PF07411">
    <property type="entry name" value="DUF1508"/>
    <property type="match status" value="1"/>
</dbReference>
<accession>D2TZ76</accession>
<protein>
    <recommendedName>
        <fullName evidence="2">DUF1508 domain-containing protein</fullName>
    </recommendedName>
</protein>
<dbReference type="InterPro" id="IPR036913">
    <property type="entry name" value="YegP-like_sf"/>
</dbReference>
<dbReference type="EMBL" id="FN545190">
    <property type="protein sequence ID" value="CBA72875.1"/>
    <property type="molecule type" value="Genomic_DNA"/>
</dbReference>
<dbReference type="Gene3D" id="3.30.160.160">
    <property type="entry name" value="YegP-like"/>
    <property type="match status" value="1"/>
</dbReference>
<dbReference type="PANTHER" id="PTHR40606:SF1">
    <property type="entry name" value="UPF0339 PROTEIN YEGP"/>
    <property type="match status" value="1"/>
</dbReference>
<evidence type="ECO:0000313" key="3">
    <source>
        <dbReference type="EMBL" id="CBA72875.1"/>
    </source>
</evidence>
<evidence type="ECO:0000259" key="2">
    <source>
        <dbReference type="Pfam" id="PF07411"/>
    </source>
</evidence>
<comment type="similarity">
    <text evidence="1">Belongs to the UPF0339 family. Duplicated subfamily.</text>
</comment>
<reference evidence="3" key="1">
    <citation type="journal article" date="2010" name="Insect Mol. Biol.">
        <title>The draft genome sequence of Arsenophonus nasoniae, son-killer bacterium of Nasonia vitripennis, reveals genes associated with virulence and symbiosis.</title>
        <authorList>
            <person name="Wilkes T."/>
            <person name="Darby A.C."/>
            <person name="Choi J."/>
            <person name="Colborne J.K."/>
            <person name="Werren J.H."/>
            <person name="Hurst G.D.D."/>
        </authorList>
    </citation>
    <scope>NUCLEOTIDE SEQUENCE</scope>
</reference>
<dbReference type="AlphaFoldDB" id="D2TZ76"/>
<gene>
    <name evidence="3" type="ORF">ARN_14820</name>
</gene>
<organism evidence="3">
    <name type="scientific">Arsenophonus nasoniae</name>
    <name type="common">son-killer infecting Nasonia vitripennis</name>
    <dbReference type="NCBI Taxonomy" id="638"/>
    <lineage>
        <taxon>Bacteria</taxon>
        <taxon>Pseudomonadati</taxon>
        <taxon>Pseudomonadota</taxon>
        <taxon>Gammaproteobacteria</taxon>
        <taxon>Enterobacterales</taxon>
        <taxon>Morganellaceae</taxon>
        <taxon>Arsenophonus</taxon>
    </lineage>
</organism>
<feature type="domain" description="DUF1508" evidence="2">
    <location>
        <begin position="34"/>
        <end position="76"/>
    </location>
</feature>
<sequence>MSAIFNKLLAFFSIGARMGYYEIKKSSKSTEQPYYFVLKAANHEVIATSEMYKTKAAVQKGIASVQKNGPTKQVKDLTSET</sequence>
<proteinExistence type="inferred from homology"/>
<dbReference type="SUPFAM" id="SSF160113">
    <property type="entry name" value="YegP-like"/>
    <property type="match status" value="1"/>
</dbReference>
<dbReference type="InterPro" id="IPR010879">
    <property type="entry name" value="DUF1508"/>
</dbReference>